<feature type="region of interest" description="Disordered" evidence="1">
    <location>
        <begin position="67"/>
        <end position="95"/>
    </location>
</feature>
<protein>
    <submittedName>
        <fullName evidence="3">G-patch domain-containing protein</fullName>
    </submittedName>
</protein>
<evidence type="ECO:0000313" key="3">
    <source>
        <dbReference type="WBParaSite" id="L893_g8706.t1"/>
    </source>
</evidence>
<evidence type="ECO:0000313" key="2">
    <source>
        <dbReference type="Proteomes" id="UP000095287"/>
    </source>
</evidence>
<dbReference type="Proteomes" id="UP000095287">
    <property type="component" value="Unplaced"/>
</dbReference>
<proteinExistence type="predicted"/>
<sequence>WKRAGVEQQQGDVTAEPEADPVGRHWWRSRGGTHDESVVKEFELGFRIGEMGKALEEVLVEGGFSRRREKYGTEDSGETSLTLGGLKNAKEKRKR</sequence>
<reference evidence="3" key="1">
    <citation type="submission" date="2016-11" db="UniProtKB">
        <authorList>
            <consortium name="WormBaseParasite"/>
        </authorList>
    </citation>
    <scope>IDENTIFICATION</scope>
</reference>
<dbReference type="AlphaFoldDB" id="A0A1I8ATG0"/>
<accession>A0A1I8ATG0</accession>
<organism evidence="2 3">
    <name type="scientific">Steinernema glaseri</name>
    <dbReference type="NCBI Taxonomy" id="37863"/>
    <lineage>
        <taxon>Eukaryota</taxon>
        <taxon>Metazoa</taxon>
        <taxon>Ecdysozoa</taxon>
        <taxon>Nematoda</taxon>
        <taxon>Chromadorea</taxon>
        <taxon>Rhabditida</taxon>
        <taxon>Tylenchina</taxon>
        <taxon>Panagrolaimomorpha</taxon>
        <taxon>Strongyloidoidea</taxon>
        <taxon>Steinernematidae</taxon>
        <taxon>Steinernema</taxon>
    </lineage>
</organism>
<dbReference type="WBParaSite" id="L893_g8706.t1">
    <property type="protein sequence ID" value="L893_g8706.t1"/>
    <property type="gene ID" value="L893_g8706"/>
</dbReference>
<keyword evidence="2" id="KW-1185">Reference proteome</keyword>
<evidence type="ECO:0000256" key="1">
    <source>
        <dbReference type="SAM" id="MobiDB-lite"/>
    </source>
</evidence>
<feature type="region of interest" description="Disordered" evidence="1">
    <location>
        <begin position="1"/>
        <end position="30"/>
    </location>
</feature>
<name>A0A1I8ATG0_9BILA</name>